<protein>
    <submittedName>
        <fullName evidence="2">Uncharacterized protein</fullName>
    </submittedName>
</protein>
<gene>
    <name evidence="2" type="ORF">EZS28_034066</name>
</gene>
<dbReference type="Proteomes" id="UP000324800">
    <property type="component" value="Unassembled WGS sequence"/>
</dbReference>
<comment type="caution">
    <text evidence="2">The sequence shown here is derived from an EMBL/GenBank/DDBJ whole genome shotgun (WGS) entry which is preliminary data.</text>
</comment>
<proteinExistence type="predicted"/>
<name>A0A5J4UHX4_9EUKA</name>
<keyword evidence="1" id="KW-0812">Transmembrane</keyword>
<accession>A0A5J4UHX4</accession>
<evidence type="ECO:0000313" key="3">
    <source>
        <dbReference type="Proteomes" id="UP000324800"/>
    </source>
</evidence>
<feature type="transmembrane region" description="Helical" evidence="1">
    <location>
        <begin position="6"/>
        <end position="24"/>
    </location>
</feature>
<keyword evidence="1" id="KW-1133">Transmembrane helix</keyword>
<feature type="non-terminal residue" evidence="2">
    <location>
        <position position="1"/>
    </location>
</feature>
<evidence type="ECO:0000256" key="1">
    <source>
        <dbReference type="SAM" id="Phobius"/>
    </source>
</evidence>
<keyword evidence="1" id="KW-0472">Membrane</keyword>
<dbReference type="EMBL" id="SNRW01015410">
    <property type="protein sequence ID" value="KAA6370406.1"/>
    <property type="molecule type" value="Genomic_DNA"/>
</dbReference>
<reference evidence="2 3" key="1">
    <citation type="submission" date="2019-03" db="EMBL/GenBank/DDBJ databases">
        <title>Single cell metagenomics reveals metabolic interactions within the superorganism composed of flagellate Streblomastix strix and complex community of Bacteroidetes bacteria on its surface.</title>
        <authorList>
            <person name="Treitli S.C."/>
            <person name="Kolisko M."/>
            <person name="Husnik F."/>
            <person name="Keeling P."/>
            <person name="Hampl V."/>
        </authorList>
    </citation>
    <scope>NUCLEOTIDE SEQUENCE [LARGE SCALE GENOMIC DNA]</scope>
    <source>
        <strain evidence="2">ST1C</strain>
    </source>
</reference>
<dbReference type="AlphaFoldDB" id="A0A5J4UHX4"/>
<organism evidence="2 3">
    <name type="scientific">Streblomastix strix</name>
    <dbReference type="NCBI Taxonomy" id="222440"/>
    <lineage>
        <taxon>Eukaryota</taxon>
        <taxon>Metamonada</taxon>
        <taxon>Preaxostyla</taxon>
        <taxon>Oxymonadida</taxon>
        <taxon>Streblomastigidae</taxon>
        <taxon>Streblomastix</taxon>
    </lineage>
</organism>
<sequence length="95" mass="10944">ASQEETHVVVNSALLKIIMLILVLRKGKKDFCSAQQKLLKIVEEQFIEEDAQDEFQSLLFPDPKQRFSIVSMHAGWLINQIQIQFIGKSRTTGHY</sequence>
<evidence type="ECO:0000313" key="2">
    <source>
        <dbReference type="EMBL" id="KAA6370406.1"/>
    </source>
</evidence>